<evidence type="ECO:0000313" key="5">
    <source>
        <dbReference type="Proteomes" id="UP000007151"/>
    </source>
</evidence>
<feature type="domain" description="HTH CENPB-type" evidence="3">
    <location>
        <begin position="1"/>
        <end position="49"/>
    </location>
</feature>
<dbReference type="Gene3D" id="1.10.10.60">
    <property type="entry name" value="Homeodomain-like"/>
    <property type="match status" value="1"/>
</dbReference>
<gene>
    <name evidence="4" type="ORF">KGM_211758</name>
</gene>
<dbReference type="EMBL" id="AGBW02010790">
    <property type="protein sequence ID" value="OWR47707.1"/>
    <property type="molecule type" value="Genomic_DNA"/>
</dbReference>
<dbReference type="AlphaFoldDB" id="A0A212F1U2"/>
<dbReference type="Proteomes" id="UP000007151">
    <property type="component" value="Unassembled WGS sequence"/>
</dbReference>
<dbReference type="InterPro" id="IPR009057">
    <property type="entry name" value="Homeodomain-like_sf"/>
</dbReference>
<dbReference type="PROSITE" id="PS51253">
    <property type="entry name" value="HTH_CENPB"/>
    <property type="match status" value="1"/>
</dbReference>
<evidence type="ECO:0000259" key="3">
    <source>
        <dbReference type="PROSITE" id="PS51253"/>
    </source>
</evidence>
<organism evidence="4 5">
    <name type="scientific">Danaus plexippus plexippus</name>
    <dbReference type="NCBI Taxonomy" id="278856"/>
    <lineage>
        <taxon>Eukaryota</taxon>
        <taxon>Metazoa</taxon>
        <taxon>Ecdysozoa</taxon>
        <taxon>Arthropoda</taxon>
        <taxon>Hexapoda</taxon>
        <taxon>Insecta</taxon>
        <taxon>Pterygota</taxon>
        <taxon>Neoptera</taxon>
        <taxon>Endopterygota</taxon>
        <taxon>Lepidoptera</taxon>
        <taxon>Glossata</taxon>
        <taxon>Ditrysia</taxon>
        <taxon>Papilionoidea</taxon>
        <taxon>Nymphalidae</taxon>
        <taxon>Danainae</taxon>
        <taxon>Danaini</taxon>
        <taxon>Danaina</taxon>
        <taxon>Danaus</taxon>
        <taxon>Danaus</taxon>
    </lineage>
</organism>
<name>A0A212F1U2_DANPL</name>
<dbReference type="InParanoid" id="A0A212F1U2"/>
<dbReference type="KEGG" id="dpl:KGM_211758"/>
<comment type="caution">
    <text evidence="4">The sequence shown here is derived from an EMBL/GenBank/DDBJ whole genome shotgun (WGS) entry which is preliminary data.</text>
</comment>
<dbReference type="GO" id="GO:0005634">
    <property type="term" value="C:nucleus"/>
    <property type="evidence" value="ECO:0007669"/>
    <property type="project" value="UniProtKB-SubCell"/>
</dbReference>
<evidence type="ECO:0000256" key="2">
    <source>
        <dbReference type="ARBA" id="ARBA00023125"/>
    </source>
</evidence>
<dbReference type="GO" id="GO:0003677">
    <property type="term" value="F:DNA binding"/>
    <property type="evidence" value="ECO:0007669"/>
    <property type="project" value="UniProtKB-KW"/>
</dbReference>
<accession>A0A212F1U2</accession>
<keyword evidence="2" id="KW-0238">DNA-binding</keyword>
<sequence length="105" mass="11651">MNNKRMPISSPMLQEKANVFAASFGILDFNCSTSWISRFKVRHNILAGKIIGESSTVDQNSTINWLASIKQINSESLAAPELWEDSVDIHSALLTSEEPTDENIV</sequence>
<protein>
    <submittedName>
        <fullName evidence="4">Tigger transposable element-derived protein 4</fullName>
    </submittedName>
</protein>
<evidence type="ECO:0000256" key="1">
    <source>
        <dbReference type="ARBA" id="ARBA00004123"/>
    </source>
</evidence>
<dbReference type="SUPFAM" id="SSF46689">
    <property type="entry name" value="Homeodomain-like"/>
    <property type="match status" value="1"/>
</dbReference>
<proteinExistence type="predicted"/>
<dbReference type="Pfam" id="PF03221">
    <property type="entry name" value="HTH_Tnp_Tc5"/>
    <property type="match status" value="1"/>
</dbReference>
<keyword evidence="5" id="KW-1185">Reference proteome</keyword>
<comment type="subcellular location">
    <subcellularLocation>
        <location evidence="1">Nucleus</location>
    </subcellularLocation>
</comment>
<evidence type="ECO:0000313" key="4">
    <source>
        <dbReference type="EMBL" id="OWR47707.1"/>
    </source>
</evidence>
<reference evidence="4 5" key="1">
    <citation type="journal article" date="2011" name="Cell">
        <title>The monarch butterfly genome yields insights into long-distance migration.</title>
        <authorList>
            <person name="Zhan S."/>
            <person name="Merlin C."/>
            <person name="Boore J.L."/>
            <person name="Reppert S.M."/>
        </authorList>
    </citation>
    <scope>NUCLEOTIDE SEQUENCE [LARGE SCALE GENOMIC DNA]</scope>
    <source>
        <strain evidence="4">F-2</strain>
    </source>
</reference>
<dbReference type="InterPro" id="IPR006600">
    <property type="entry name" value="HTH_CenpB_DNA-bd_dom"/>
</dbReference>